<dbReference type="Proteomes" id="UP000447434">
    <property type="component" value="Chromosome 14"/>
</dbReference>
<accession>A0A6A4PEC7</accession>
<keyword evidence="2" id="KW-1185">Reference proteome</keyword>
<sequence length="58" mass="6537">MISKSILLSQESSYILVSPRVEIRTYVVCRSLSVCRVVGNSSPLNDVCCIIMYAQFTY</sequence>
<reference evidence="2" key="1">
    <citation type="journal article" date="2020" name="Nat. Commun.">
        <title>Genome sequence of the cluster root forming white lupin.</title>
        <authorList>
            <person name="Hufnagel B."/>
            <person name="Marques A."/>
            <person name="Soriano A."/>
            <person name="Marques L."/>
            <person name="Divol F."/>
            <person name="Doumas P."/>
            <person name="Sallet E."/>
            <person name="Mancinotti D."/>
            <person name="Carrere S."/>
            <person name="Marande W."/>
            <person name="Arribat S."/>
            <person name="Keller J."/>
            <person name="Huneau C."/>
            <person name="Blein T."/>
            <person name="Aime D."/>
            <person name="Laguerre M."/>
            <person name="Taylor J."/>
            <person name="Schubert V."/>
            <person name="Nelson M."/>
            <person name="Geu-Flores F."/>
            <person name="Crespi M."/>
            <person name="Gallardo-Guerrero K."/>
            <person name="Delaux P.-M."/>
            <person name="Salse J."/>
            <person name="Berges H."/>
            <person name="Guyot R."/>
            <person name="Gouzy J."/>
            <person name="Peret B."/>
        </authorList>
    </citation>
    <scope>NUCLEOTIDE SEQUENCE [LARGE SCALE GENOMIC DNA]</scope>
    <source>
        <strain evidence="2">cv. Amiga</strain>
    </source>
</reference>
<dbReference type="AlphaFoldDB" id="A0A6A4PEC7"/>
<organism evidence="1 2">
    <name type="scientific">Lupinus albus</name>
    <name type="common">White lupine</name>
    <name type="synonym">Lupinus termis</name>
    <dbReference type="NCBI Taxonomy" id="3870"/>
    <lineage>
        <taxon>Eukaryota</taxon>
        <taxon>Viridiplantae</taxon>
        <taxon>Streptophyta</taxon>
        <taxon>Embryophyta</taxon>
        <taxon>Tracheophyta</taxon>
        <taxon>Spermatophyta</taxon>
        <taxon>Magnoliopsida</taxon>
        <taxon>eudicotyledons</taxon>
        <taxon>Gunneridae</taxon>
        <taxon>Pentapetalae</taxon>
        <taxon>rosids</taxon>
        <taxon>fabids</taxon>
        <taxon>Fabales</taxon>
        <taxon>Fabaceae</taxon>
        <taxon>Papilionoideae</taxon>
        <taxon>50 kb inversion clade</taxon>
        <taxon>genistoids sensu lato</taxon>
        <taxon>core genistoids</taxon>
        <taxon>Genisteae</taxon>
        <taxon>Lupinus</taxon>
    </lineage>
</organism>
<protein>
    <submittedName>
        <fullName evidence="1">Uncharacterized protein</fullName>
    </submittedName>
</protein>
<dbReference type="EMBL" id="WOCE01000014">
    <property type="protein sequence ID" value="KAE9599589.1"/>
    <property type="molecule type" value="Genomic_DNA"/>
</dbReference>
<evidence type="ECO:0000313" key="1">
    <source>
        <dbReference type="EMBL" id="KAE9599589.1"/>
    </source>
</evidence>
<evidence type="ECO:0000313" key="2">
    <source>
        <dbReference type="Proteomes" id="UP000447434"/>
    </source>
</evidence>
<name>A0A6A4PEC7_LUPAL</name>
<gene>
    <name evidence="1" type="ORF">Lalb_Chr14g0363991</name>
</gene>
<proteinExistence type="predicted"/>
<comment type="caution">
    <text evidence="1">The sequence shown here is derived from an EMBL/GenBank/DDBJ whole genome shotgun (WGS) entry which is preliminary data.</text>
</comment>